<organism evidence="2 3">
    <name type="scientific">Psychracetigena formicireducens</name>
    <dbReference type="NCBI Taxonomy" id="2986056"/>
    <lineage>
        <taxon>Bacteria</taxon>
        <taxon>Bacillati</taxon>
        <taxon>Candidatus Lithacetigenota</taxon>
        <taxon>Candidatus Psychracetigena</taxon>
    </lineage>
</organism>
<evidence type="ECO:0000313" key="3">
    <source>
        <dbReference type="Proteomes" id="UP000811545"/>
    </source>
</evidence>
<dbReference type="AlphaFoldDB" id="A0A9E2BI37"/>
<proteinExistence type="predicted"/>
<dbReference type="PIRSF" id="PIRSF030013">
    <property type="entry name" value="ThuA"/>
    <property type="match status" value="1"/>
</dbReference>
<evidence type="ECO:0000259" key="1">
    <source>
        <dbReference type="Pfam" id="PF06283"/>
    </source>
</evidence>
<gene>
    <name evidence="2" type="ORF">DDT42_01890</name>
</gene>
<dbReference type="InterPro" id="IPR029010">
    <property type="entry name" value="ThuA-like"/>
</dbReference>
<name>A0A9E2BI37_PSYF1</name>
<dbReference type="InterPro" id="IPR009381">
    <property type="entry name" value="Trehalose_catabolism_ThuA_prok"/>
</dbReference>
<feature type="domain" description="ThuA-like" evidence="1">
    <location>
        <begin position="10"/>
        <end position="233"/>
    </location>
</feature>
<reference evidence="2 3" key="1">
    <citation type="journal article" date="2021" name="bioRxiv">
        <title>Unique metabolic strategies in Hadean analogues reveal hints for primordial physiology.</title>
        <authorList>
            <person name="Nobu M.K."/>
            <person name="Nakai R."/>
            <person name="Tamazawa S."/>
            <person name="Mori H."/>
            <person name="Toyoda A."/>
            <person name="Ijiri A."/>
            <person name="Suzuki S."/>
            <person name="Kurokawa K."/>
            <person name="Kamagata Y."/>
            <person name="Tamaki H."/>
        </authorList>
    </citation>
    <scope>NUCLEOTIDE SEQUENCE [LARGE SCALE GENOMIC DNA]</scope>
    <source>
        <strain evidence="2">BS525</strain>
    </source>
</reference>
<accession>A0A9E2BI37</accession>
<dbReference type="SUPFAM" id="SSF52317">
    <property type="entry name" value="Class I glutamine amidotransferase-like"/>
    <property type="match status" value="1"/>
</dbReference>
<protein>
    <recommendedName>
        <fullName evidence="1">ThuA-like domain-containing protein</fullName>
    </recommendedName>
</protein>
<dbReference type="Proteomes" id="UP000811545">
    <property type="component" value="Unassembled WGS sequence"/>
</dbReference>
<dbReference type="InterPro" id="IPR029062">
    <property type="entry name" value="Class_I_gatase-like"/>
</dbReference>
<dbReference type="Gene3D" id="3.40.50.880">
    <property type="match status" value="1"/>
</dbReference>
<comment type="caution">
    <text evidence="2">The sequence shown here is derived from an EMBL/GenBank/DDBJ whole genome shotgun (WGS) entry which is preliminary data.</text>
</comment>
<dbReference type="Pfam" id="PF06283">
    <property type="entry name" value="ThuA"/>
    <property type="match status" value="1"/>
</dbReference>
<dbReference type="EMBL" id="QLTW01000267">
    <property type="protein sequence ID" value="MBT9146011.1"/>
    <property type="molecule type" value="Genomic_DNA"/>
</dbReference>
<evidence type="ECO:0000313" key="2">
    <source>
        <dbReference type="EMBL" id="MBT9146011.1"/>
    </source>
</evidence>
<sequence length="269" mass="31046">MNPNLDKKVRITIWNEFRHERKNEAVKKIYPQGMHTVIAKGLKKQSQFLIPYLRFKIKTATLDEPSHGLTDEVINSTDVLIWWGHIAHNEVKDEIVKKVQNRILEGMGLIVLHSGHYSKIFRVLLGTNCSLKWREAAEKERLWNIQPSHLITEGIGEYIELPNTEMYGERFDIPDPDEIIFISWFEGGEVFRSGITFRRGAGKIFYFRPGHETYPIYYNSQIIKVITNACKWAAPNIFIQDSCPNVSNPLEKISAVSVDFGKTGIIQKM</sequence>